<dbReference type="AlphaFoldDB" id="A0ABD3R458"/>
<dbReference type="Proteomes" id="UP001530377">
    <property type="component" value="Unassembled WGS sequence"/>
</dbReference>
<feature type="compositionally biased region" description="Basic and acidic residues" evidence="2">
    <location>
        <begin position="519"/>
        <end position="531"/>
    </location>
</feature>
<feature type="compositionally biased region" description="Polar residues" evidence="2">
    <location>
        <begin position="503"/>
        <end position="514"/>
    </location>
</feature>
<feature type="coiled-coil region" evidence="1">
    <location>
        <begin position="620"/>
        <end position="668"/>
    </location>
</feature>
<evidence type="ECO:0000256" key="2">
    <source>
        <dbReference type="SAM" id="MobiDB-lite"/>
    </source>
</evidence>
<organism evidence="3 4">
    <name type="scientific">Cyclostephanos tholiformis</name>
    <dbReference type="NCBI Taxonomy" id="382380"/>
    <lineage>
        <taxon>Eukaryota</taxon>
        <taxon>Sar</taxon>
        <taxon>Stramenopiles</taxon>
        <taxon>Ochrophyta</taxon>
        <taxon>Bacillariophyta</taxon>
        <taxon>Coscinodiscophyceae</taxon>
        <taxon>Thalassiosirophycidae</taxon>
        <taxon>Stephanodiscales</taxon>
        <taxon>Stephanodiscaceae</taxon>
        <taxon>Cyclostephanos</taxon>
    </lineage>
</organism>
<accession>A0ABD3R458</accession>
<name>A0ABD3R458_9STRA</name>
<sequence length="696" mass="78319">MSTQNKKTRVDGKGLWRSWKRNFKTKLLALLDLIDNSLDAAIQGPNCDCQDSFQGKVHVYPDTYKTTTTGLCIVNNCVKAIRPLEKVLEVYNSSKVNSGAGDIGENGVGLKQGCAALCDLSFVLVKNGSDSKIELGIIAKELQTKEGCYLPAFTFSNKRESVCDSLKKQMIDLFSQKKNADVAKCIEQYGAASSTGDPNLILGVERLCDKFDSSFFNNRYVFMIILNQIPIGETDDYVRSSLDAQQKITVNQLLKDLGNEIPRTYLHVPTEFEFMIGGKRTEFNYWSERLVELSSFTVCVNKKIPWQSKLDTSIDHPASYELRVFIGFDGLKVTESTASKEASLFFYSRQSGRLISHHPDARTLLGLSAGGTEFCQGLTVIIDDIGGNLPLNPTKQEVAFGEEDHGSTHEKNLMSWVGCISQFYYKYHLDKFHGRKTELTTKIAHFGDQLLKKNRQLKTLDSSDLTKFNLSFKSTGKNIRVDKSTAKELVGSDTLYRLSVNKKQTSEASSSASGGNRKKLTDEKSDSDLYKGEDDDYEIAQNFVAGRKRIATEPYIPSAIPRRKKPTKGKKVDYDNDSWKSSDDSDVETGDSKYFKHLCGQLTSKVVDLKSERAKFKLKIATQQSENESLRIEKESLRNEKESLRIENESLRIENESLKQNLRAYHAINNVQRRVSNEPGNNVGRGAEAQNWRRYL</sequence>
<reference evidence="3 4" key="1">
    <citation type="submission" date="2024-10" db="EMBL/GenBank/DDBJ databases">
        <title>Updated reference genomes for cyclostephanoid diatoms.</title>
        <authorList>
            <person name="Roberts W.R."/>
            <person name="Alverson A.J."/>
        </authorList>
    </citation>
    <scope>NUCLEOTIDE SEQUENCE [LARGE SCALE GENOMIC DNA]</scope>
    <source>
        <strain evidence="3 4">AJA228-03</strain>
    </source>
</reference>
<proteinExistence type="predicted"/>
<evidence type="ECO:0000313" key="4">
    <source>
        <dbReference type="Proteomes" id="UP001530377"/>
    </source>
</evidence>
<keyword evidence="4" id="KW-1185">Reference proteome</keyword>
<feature type="region of interest" description="Disordered" evidence="2">
    <location>
        <begin position="503"/>
        <end position="531"/>
    </location>
</feature>
<feature type="compositionally biased region" description="Basic and acidic residues" evidence="2">
    <location>
        <begin position="570"/>
        <end position="583"/>
    </location>
</feature>
<evidence type="ECO:0000313" key="3">
    <source>
        <dbReference type="EMBL" id="KAL3807672.1"/>
    </source>
</evidence>
<keyword evidence="1" id="KW-0175">Coiled coil</keyword>
<protein>
    <submittedName>
        <fullName evidence="3">Uncharacterized protein</fullName>
    </submittedName>
</protein>
<evidence type="ECO:0000256" key="1">
    <source>
        <dbReference type="SAM" id="Coils"/>
    </source>
</evidence>
<dbReference type="EMBL" id="JALLPB020000600">
    <property type="protein sequence ID" value="KAL3807672.1"/>
    <property type="molecule type" value="Genomic_DNA"/>
</dbReference>
<gene>
    <name evidence="3" type="ORF">ACHAXA_000318</name>
</gene>
<feature type="region of interest" description="Disordered" evidence="2">
    <location>
        <begin position="555"/>
        <end position="586"/>
    </location>
</feature>
<feature type="region of interest" description="Disordered" evidence="2">
    <location>
        <begin position="676"/>
        <end position="696"/>
    </location>
</feature>
<comment type="caution">
    <text evidence="3">The sequence shown here is derived from an EMBL/GenBank/DDBJ whole genome shotgun (WGS) entry which is preliminary data.</text>
</comment>